<organism evidence="6 7">
    <name type="scientific">Mycolicibacterium doricum</name>
    <dbReference type="NCBI Taxonomy" id="126673"/>
    <lineage>
        <taxon>Bacteria</taxon>
        <taxon>Bacillati</taxon>
        <taxon>Actinomycetota</taxon>
        <taxon>Actinomycetes</taxon>
        <taxon>Mycobacteriales</taxon>
        <taxon>Mycobacteriaceae</taxon>
        <taxon>Mycolicibacterium</taxon>
    </lineage>
</organism>
<evidence type="ECO:0000256" key="2">
    <source>
        <dbReference type="ARBA" id="ARBA00023267"/>
    </source>
</evidence>
<proteinExistence type="predicted"/>
<keyword evidence="2" id="KW-0092">Biotin</keyword>
<dbReference type="PANTHER" id="PTHR12835">
    <property type="entry name" value="BIOTIN PROTEIN LIGASE"/>
    <property type="match status" value="1"/>
</dbReference>
<reference evidence="5 8" key="2">
    <citation type="journal article" date="2019" name="Emerg. Microbes Infect.">
        <title>Comprehensive subspecies identification of 175 nontuberculous mycobacteria species based on 7547 genomic profiles.</title>
        <authorList>
            <person name="Matsumoto Y."/>
            <person name="Kinjo T."/>
            <person name="Motooka D."/>
            <person name="Nabeya D."/>
            <person name="Jung N."/>
            <person name="Uechi K."/>
            <person name="Horii T."/>
            <person name="Iida T."/>
            <person name="Fujita J."/>
            <person name="Nakamura S."/>
        </authorList>
    </citation>
    <scope>NUCLEOTIDE SEQUENCE [LARGE SCALE GENOMIC DNA]</scope>
    <source>
        <strain evidence="5 8">JCM 12405</strain>
    </source>
</reference>
<dbReference type="KEGG" id="mdr:MDOR_08990"/>
<reference evidence="5" key="3">
    <citation type="submission" date="2020-02" db="EMBL/GenBank/DDBJ databases">
        <authorList>
            <person name="Matsumoto Y."/>
            <person name="Motooka D."/>
            <person name="Nakamura S."/>
        </authorList>
    </citation>
    <scope>NUCLEOTIDE SEQUENCE</scope>
    <source>
        <strain evidence="5">JCM 12405</strain>
    </source>
</reference>
<dbReference type="STRING" id="126673.AWC01_09110"/>
<dbReference type="PROSITE" id="PS51733">
    <property type="entry name" value="BPL_LPL_CATALYTIC"/>
    <property type="match status" value="1"/>
</dbReference>
<dbReference type="PANTHER" id="PTHR12835:SF5">
    <property type="entry name" value="BIOTIN--PROTEIN LIGASE"/>
    <property type="match status" value="1"/>
</dbReference>
<evidence type="ECO:0000259" key="4">
    <source>
        <dbReference type="PROSITE" id="PS51733"/>
    </source>
</evidence>
<dbReference type="EMBL" id="AP022605">
    <property type="protein sequence ID" value="BBZ06730.1"/>
    <property type="molecule type" value="Genomic_DNA"/>
</dbReference>
<dbReference type="Proteomes" id="UP000193564">
    <property type="component" value="Unassembled WGS sequence"/>
</dbReference>
<dbReference type="Pfam" id="PF02237">
    <property type="entry name" value="BPL_C"/>
    <property type="match status" value="1"/>
</dbReference>
<dbReference type="RefSeq" id="WP_085190169.1">
    <property type="nucleotide sequence ID" value="NZ_AP022605.1"/>
</dbReference>
<accession>A0A1X1TC11</accession>
<sequence>MAIESLRPPLDAAMLRQRLPAGWRDLDVVEETGSTNADLLACAAAGEEVGGRVLLTEYQSAGRGRHGRQWSAPPRSQLTMSVAVDTGGVRPDAWGWLPLLTGVAVRDAVAEVSGVEAGLKWPNDVLVGEKKLAGILAEVAAPQPVVILGIGLNVTMSDVEAPSPSATSLSLLGARHHDRNDLGIAVLRHLGERITRWRRAEGADEALDADYRRRSVTLGQEVTATLPGDRRLRGTASDIDHLGRLTIVSGGDCVTVAAGDVAHLRPRC</sequence>
<dbReference type="CDD" id="cd16442">
    <property type="entry name" value="BPL"/>
    <property type="match status" value="1"/>
</dbReference>
<keyword evidence="1 6" id="KW-0436">Ligase</keyword>
<name>A0A1X1TC11_9MYCO</name>
<dbReference type="EMBL" id="LQOS01000024">
    <property type="protein sequence ID" value="ORV42035.1"/>
    <property type="molecule type" value="Genomic_DNA"/>
</dbReference>
<evidence type="ECO:0000313" key="7">
    <source>
        <dbReference type="Proteomes" id="UP000193564"/>
    </source>
</evidence>
<evidence type="ECO:0000313" key="5">
    <source>
        <dbReference type="EMBL" id="BBZ06730.1"/>
    </source>
</evidence>
<dbReference type="GO" id="GO:0005737">
    <property type="term" value="C:cytoplasm"/>
    <property type="evidence" value="ECO:0007669"/>
    <property type="project" value="TreeGrafter"/>
</dbReference>
<dbReference type="InterPro" id="IPR004408">
    <property type="entry name" value="Biotin_CoA_COase_ligase"/>
</dbReference>
<dbReference type="NCBIfam" id="TIGR00121">
    <property type="entry name" value="birA_ligase"/>
    <property type="match status" value="1"/>
</dbReference>
<dbReference type="InterPro" id="IPR004143">
    <property type="entry name" value="BPL_LPL_catalytic"/>
</dbReference>
<evidence type="ECO:0000313" key="8">
    <source>
        <dbReference type="Proteomes" id="UP000467201"/>
    </source>
</evidence>
<feature type="domain" description="BPL/LPL catalytic" evidence="4">
    <location>
        <begin position="21"/>
        <end position="198"/>
    </location>
</feature>
<evidence type="ECO:0000256" key="3">
    <source>
        <dbReference type="ARBA" id="ARBA00024227"/>
    </source>
</evidence>
<dbReference type="Pfam" id="PF03099">
    <property type="entry name" value="BPL_LplA_LipB"/>
    <property type="match status" value="1"/>
</dbReference>
<dbReference type="EC" id="6.3.4.15" evidence="3"/>
<dbReference type="InterPro" id="IPR045864">
    <property type="entry name" value="aa-tRNA-synth_II/BPL/LPL"/>
</dbReference>
<dbReference type="GO" id="GO:0004077">
    <property type="term" value="F:biotin--[biotin carboxyl-carrier protein] ligase activity"/>
    <property type="evidence" value="ECO:0007669"/>
    <property type="project" value="UniProtKB-EC"/>
</dbReference>
<protein>
    <recommendedName>
        <fullName evidence="3">biotin--[biotin carboxyl-carrier protein] ligase</fullName>
        <ecNumber evidence="3">6.3.4.15</ecNumber>
    </recommendedName>
</protein>
<dbReference type="SUPFAM" id="SSF55681">
    <property type="entry name" value="Class II aaRS and biotin synthetases"/>
    <property type="match status" value="1"/>
</dbReference>
<dbReference type="Gene3D" id="2.30.30.100">
    <property type="match status" value="1"/>
</dbReference>
<dbReference type="AlphaFoldDB" id="A0A1X1TC11"/>
<dbReference type="InterPro" id="IPR003142">
    <property type="entry name" value="BPL_C"/>
</dbReference>
<dbReference type="Proteomes" id="UP000467201">
    <property type="component" value="Chromosome"/>
</dbReference>
<dbReference type="OrthoDB" id="9807064at2"/>
<dbReference type="Gene3D" id="3.30.930.10">
    <property type="entry name" value="Bira Bifunctional Protein, Domain 2"/>
    <property type="match status" value="1"/>
</dbReference>
<gene>
    <name evidence="6" type="ORF">AWC01_09110</name>
    <name evidence="5" type="ORF">MDOR_08990</name>
</gene>
<reference evidence="6 7" key="1">
    <citation type="submission" date="2016-01" db="EMBL/GenBank/DDBJ databases">
        <title>The new phylogeny of the genus Mycobacterium.</title>
        <authorList>
            <person name="Tarcisio F."/>
            <person name="Conor M."/>
            <person name="Antonella G."/>
            <person name="Elisabetta G."/>
            <person name="Giulia F.S."/>
            <person name="Sara T."/>
            <person name="Anna F."/>
            <person name="Clotilde B."/>
            <person name="Roberto B."/>
            <person name="Veronica D.S."/>
            <person name="Fabio R."/>
            <person name="Monica P."/>
            <person name="Olivier J."/>
            <person name="Enrico T."/>
            <person name="Nicola S."/>
        </authorList>
    </citation>
    <scope>NUCLEOTIDE SEQUENCE [LARGE SCALE GENOMIC DNA]</scope>
    <source>
        <strain evidence="6 7">DSM 44339</strain>
    </source>
</reference>
<evidence type="ECO:0000256" key="1">
    <source>
        <dbReference type="ARBA" id="ARBA00022598"/>
    </source>
</evidence>
<evidence type="ECO:0000313" key="6">
    <source>
        <dbReference type="EMBL" id="ORV42035.1"/>
    </source>
</evidence>
<keyword evidence="7" id="KW-1185">Reference proteome</keyword>